<sequence length="764" mass="80644">MARSTPRTGNRSLADQLRGWPDDRLSRLLRERPDLATPAPQDSGQLASRAAARSSVPRALDLLTKLELCVVDALVAAGQTTQADLVSLVNASDDAVRRAVERLVDLGLAWESTGGLRAVAGIAELPRGTALSSSLGGLRPFSPDAPSPEEVAERLAAISPAARALLEHVDQSGGEATAGSARHTVLPDDATTPAEELLARKLLVPRSGGQVWVPGEVSVALRGGHTTVAPVDDVPALATADRDAALVERTAAGAAFDVVRRVELLLDHWGAQPPGELRAGGLGVRELKAAAAHLHVDERQAGLLVEVAAEARLLASRYDEDGNAVYAPTDAFDGWTRQAAAERWATLATAWLGTPRLPGLVGRRDASGRAMVALAPENTSAHAAETRRAVLTEVAALPDGQVLATGTGPPTLVERLAWLRPRRPRTRADQAVWALDEATTLGLVALGGVPAYARLLLDGEVARATLALVPLMPAPVDHVLLQADLTAVAPGPLEPDLARRLQVVAQVESRGGATVYRFTRDSVRRALDLGWSAAELHGFLAEVSRTPVPQPLTYLVDDTARTFGTVRVGHAEAFIRADDETALSELMAHPQAASLGLRRLAPTVLVSSTPLDILLPRLREMGAAPAVEAPDGTLHVARSDLLRARTPKERGSAERATRESASLARVVAAIRAGDRAVAERPSDLPAFTPTDSMTALRQAVAGRASVLIAYVDNHGASTERIVDPLGLEGGWLTALDHRSEEIRTFAVHRITSVSPVAIDLGDMP</sequence>
<dbReference type="GO" id="GO:0004386">
    <property type="term" value="F:helicase activity"/>
    <property type="evidence" value="ECO:0007669"/>
    <property type="project" value="UniProtKB-KW"/>
</dbReference>
<keyword evidence="3" id="KW-0378">Hydrolase</keyword>
<feature type="domain" description="Helicase XPB/Ssl2 N-terminal" evidence="2">
    <location>
        <begin position="479"/>
        <end position="601"/>
    </location>
</feature>
<dbReference type="AlphaFoldDB" id="A0A930VIV6"/>
<organism evidence="3 4">
    <name type="scientific">Nocardioides islandensis</name>
    <dbReference type="NCBI Taxonomy" id="433663"/>
    <lineage>
        <taxon>Bacteria</taxon>
        <taxon>Bacillati</taxon>
        <taxon>Actinomycetota</taxon>
        <taxon>Actinomycetes</taxon>
        <taxon>Propionibacteriales</taxon>
        <taxon>Nocardioidaceae</taxon>
        <taxon>Nocardioides</taxon>
    </lineage>
</organism>
<keyword evidence="3" id="KW-0347">Helicase</keyword>
<dbReference type="RefSeq" id="WP_194708848.1">
    <property type="nucleotide sequence ID" value="NZ_JADKPN010000017.1"/>
</dbReference>
<keyword evidence="3" id="KW-0067">ATP-binding</keyword>
<evidence type="ECO:0000259" key="2">
    <source>
        <dbReference type="Pfam" id="PF13625"/>
    </source>
</evidence>
<accession>A0A930VIV6</accession>
<evidence type="ECO:0000313" key="4">
    <source>
        <dbReference type="Proteomes" id="UP000640489"/>
    </source>
</evidence>
<dbReference type="PROSITE" id="PS52050">
    <property type="entry name" value="WYL"/>
    <property type="match status" value="1"/>
</dbReference>
<name>A0A930VIV6_9ACTN</name>
<dbReference type="Pfam" id="PF13625">
    <property type="entry name" value="Helicase_C_3"/>
    <property type="match status" value="1"/>
</dbReference>
<keyword evidence="3" id="KW-0547">Nucleotide-binding</keyword>
<evidence type="ECO:0000313" key="3">
    <source>
        <dbReference type="EMBL" id="MBF4765668.1"/>
    </source>
</evidence>
<evidence type="ECO:0000259" key="1">
    <source>
        <dbReference type="Pfam" id="PF13280"/>
    </source>
</evidence>
<gene>
    <name evidence="3" type="ORF">ISU07_21265</name>
</gene>
<reference evidence="3" key="1">
    <citation type="submission" date="2020-11" db="EMBL/GenBank/DDBJ databases">
        <title>Nocardioides sp. nov., isolated from Soil of Cynanchum wilfordii Hemsley rhizosphere.</title>
        <authorList>
            <person name="Lee J.-S."/>
            <person name="Suh M.K."/>
            <person name="Kim J.-S."/>
        </authorList>
    </citation>
    <scope>NUCLEOTIDE SEQUENCE</scope>
    <source>
        <strain evidence="3">KCTC 19275</strain>
    </source>
</reference>
<protein>
    <submittedName>
        <fullName evidence="3">Helicase C-terminal domain-containing protein</fullName>
    </submittedName>
</protein>
<proteinExistence type="predicted"/>
<dbReference type="Proteomes" id="UP000640489">
    <property type="component" value="Unassembled WGS sequence"/>
</dbReference>
<keyword evidence="4" id="KW-1185">Reference proteome</keyword>
<dbReference type="Pfam" id="PF13280">
    <property type="entry name" value="WYL"/>
    <property type="match status" value="1"/>
</dbReference>
<dbReference type="InterPro" id="IPR026881">
    <property type="entry name" value="WYL_dom"/>
</dbReference>
<comment type="caution">
    <text evidence="3">The sequence shown here is derived from an EMBL/GenBank/DDBJ whole genome shotgun (WGS) entry which is preliminary data.</text>
</comment>
<dbReference type="InterPro" id="IPR032830">
    <property type="entry name" value="XPB/Ssl2_N"/>
</dbReference>
<feature type="domain" description="WYL" evidence="1">
    <location>
        <begin position="693"/>
        <end position="754"/>
    </location>
</feature>
<dbReference type="EMBL" id="JADKPN010000017">
    <property type="protein sequence ID" value="MBF4765668.1"/>
    <property type="molecule type" value="Genomic_DNA"/>
</dbReference>